<comment type="similarity">
    <text evidence="1">Belongs to the peptidase S33 family.</text>
</comment>
<dbReference type="SUPFAM" id="SSF53474">
    <property type="entry name" value="alpha/beta-Hydrolases"/>
    <property type="match status" value="1"/>
</dbReference>
<dbReference type="OrthoDB" id="53505at2"/>
<feature type="domain" description="AB hydrolase-1" evidence="3">
    <location>
        <begin position="26"/>
        <end position="286"/>
    </location>
</feature>
<keyword evidence="2 4" id="KW-0378">Hydrolase</keyword>
<evidence type="ECO:0000256" key="2">
    <source>
        <dbReference type="ARBA" id="ARBA00022801"/>
    </source>
</evidence>
<sequence>MKQGTLHKIRGKYLHIEEYGSHNQEAILYLHGGPGESCYDFSFHQAAKLQEQFRLIAIDQRGVCRSEGIETGEAFGLMDLIEDCEELRKILQIEKWSLIGHSFGGFLSVLYTSIYPNSIHKVILECPTFDFELTSRSLLRKTALLSRELNNDEIAKKCLSLADSEESISIQELTEKYLEYSDTLESERMKIYRFNFDNPTDYSLYSDEEWNRLYDKSDVHFDLLRKEGEIFKSLLPLFEEIHHEMLLMQGEHDPVTCDKQVEAFNKSANGRTYMFYHCGHSPHYEQPDEFREVVGAFLTGEPAVN</sequence>
<dbReference type="GO" id="GO:0016020">
    <property type="term" value="C:membrane"/>
    <property type="evidence" value="ECO:0007669"/>
    <property type="project" value="TreeGrafter"/>
</dbReference>
<evidence type="ECO:0000313" key="5">
    <source>
        <dbReference type="Proteomes" id="UP000182062"/>
    </source>
</evidence>
<dbReference type="GO" id="GO:0006508">
    <property type="term" value="P:proteolysis"/>
    <property type="evidence" value="ECO:0007669"/>
    <property type="project" value="InterPro"/>
</dbReference>
<dbReference type="PRINTS" id="PR00111">
    <property type="entry name" value="ABHYDROLASE"/>
</dbReference>
<accession>A0A1J6W9L6</accession>
<dbReference type="RefSeq" id="WP_071619996.1">
    <property type="nucleotide sequence ID" value="NZ_MINN01000128.1"/>
</dbReference>
<name>A0A1J6W9L6_9BACI</name>
<evidence type="ECO:0000256" key="1">
    <source>
        <dbReference type="ARBA" id="ARBA00010088"/>
    </source>
</evidence>
<dbReference type="EMBL" id="MINN01000128">
    <property type="protein sequence ID" value="OIU68568.1"/>
    <property type="molecule type" value="Genomic_DNA"/>
</dbReference>
<reference evidence="4 5" key="1">
    <citation type="submission" date="2016-09" db="EMBL/GenBank/DDBJ databases">
        <title>Bacillus aquimaris SAMM genome sequence reveals colonization and biosurfactant production capacities.</title>
        <authorList>
            <person name="Waghmode S.R."/>
            <person name="Suryavanshi M.V."/>
        </authorList>
    </citation>
    <scope>NUCLEOTIDE SEQUENCE [LARGE SCALE GENOMIC DNA]</scope>
    <source>
        <strain evidence="4 5">SAMM</strain>
    </source>
</reference>
<protein>
    <submittedName>
        <fullName evidence="4">Alpha/beta hydrolase</fullName>
    </submittedName>
</protein>
<evidence type="ECO:0000259" key="3">
    <source>
        <dbReference type="Pfam" id="PF00561"/>
    </source>
</evidence>
<dbReference type="PANTHER" id="PTHR43798:SF33">
    <property type="entry name" value="HYDROLASE, PUTATIVE (AFU_ORTHOLOGUE AFUA_2G14860)-RELATED"/>
    <property type="match status" value="1"/>
</dbReference>
<dbReference type="Pfam" id="PF00561">
    <property type="entry name" value="Abhydrolase_1"/>
    <property type="match status" value="1"/>
</dbReference>
<gene>
    <name evidence="4" type="ORF">BHE18_16710</name>
</gene>
<dbReference type="PANTHER" id="PTHR43798">
    <property type="entry name" value="MONOACYLGLYCEROL LIPASE"/>
    <property type="match status" value="1"/>
</dbReference>
<dbReference type="PRINTS" id="PR00793">
    <property type="entry name" value="PROAMNOPTASE"/>
</dbReference>
<dbReference type="Proteomes" id="UP000182062">
    <property type="component" value="Unassembled WGS sequence"/>
</dbReference>
<comment type="caution">
    <text evidence="4">The sequence shown here is derived from an EMBL/GenBank/DDBJ whole genome shotgun (WGS) entry which is preliminary data.</text>
</comment>
<keyword evidence="5" id="KW-1185">Reference proteome</keyword>
<dbReference type="InterPro" id="IPR050266">
    <property type="entry name" value="AB_hydrolase_sf"/>
</dbReference>
<dbReference type="InterPro" id="IPR002410">
    <property type="entry name" value="Peptidase_S33"/>
</dbReference>
<dbReference type="InterPro" id="IPR029058">
    <property type="entry name" value="AB_hydrolase_fold"/>
</dbReference>
<dbReference type="InterPro" id="IPR000073">
    <property type="entry name" value="AB_hydrolase_1"/>
</dbReference>
<proteinExistence type="inferred from homology"/>
<dbReference type="GO" id="GO:0004177">
    <property type="term" value="F:aminopeptidase activity"/>
    <property type="evidence" value="ECO:0007669"/>
    <property type="project" value="UniProtKB-EC"/>
</dbReference>
<dbReference type="AlphaFoldDB" id="A0A1J6W9L6"/>
<dbReference type="Gene3D" id="3.40.50.1820">
    <property type="entry name" value="alpha/beta hydrolase"/>
    <property type="match status" value="1"/>
</dbReference>
<evidence type="ECO:0000313" key="4">
    <source>
        <dbReference type="EMBL" id="OIU68568.1"/>
    </source>
</evidence>
<organism evidence="4 5">
    <name type="scientific">Rossellomorea aquimaris</name>
    <dbReference type="NCBI Taxonomy" id="189382"/>
    <lineage>
        <taxon>Bacteria</taxon>
        <taxon>Bacillati</taxon>
        <taxon>Bacillota</taxon>
        <taxon>Bacilli</taxon>
        <taxon>Bacillales</taxon>
        <taxon>Bacillaceae</taxon>
        <taxon>Rossellomorea</taxon>
    </lineage>
</organism>